<dbReference type="GO" id="GO:0005737">
    <property type="term" value="C:cytoplasm"/>
    <property type="evidence" value="ECO:0007669"/>
    <property type="project" value="InterPro"/>
</dbReference>
<protein>
    <recommendedName>
        <fullName evidence="1">Phenylalanine-tRNA ligase class II N-terminal domain-containing protein</fullName>
    </recommendedName>
</protein>
<dbReference type="InterPro" id="IPR010978">
    <property type="entry name" value="tRNA-bd_arm"/>
</dbReference>
<dbReference type="SUPFAM" id="SSF46589">
    <property type="entry name" value="tRNA-binding arm"/>
    <property type="match status" value="1"/>
</dbReference>
<organism evidence="2">
    <name type="scientific">marine metagenome</name>
    <dbReference type="NCBI Taxonomy" id="408172"/>
    <lineage>
        <taxon>unclassified sequences</taxon>
        <taxon>metagenomes</taxon>
        <taxon>ecological metagenomes</taxon>
    </lineage>
</organism>
<name>A0A382ELF1_9ZZZZ</name>
<dbReference type="EMBL" id="UINC01044877">
    <property type="protein sequence ID" value="SVB50924.1"/>
    <property type="molecule type" value="Genomic_DNA"/>
</dbReference>
<reference evidence="2" key="1">
    <citation type="submission" date="2018-05" db="EMBL/GenBank/DDBJ databases">
        <authorList>
            <person name="Lanie J.A."/>
            <person name="Ng W.-L."/>
            <person name="Kazmierczak K.M."/>
            <person name="Andrzejewski T.M."/>
            <person name="Davidsen T.M."/>
            <person name="Wayne K.J."/>
            <person name="Tettelin H."/>
            <person name="Glass J.I."/>
            <person name="Rusch D."/>
            <person name="Podicherti R."/>
            <person name="Tsui H.-C.T."/>
            <person name="Winkler M.E."/>
        </authorList>
    </citation>
    <scope>NUCLEOTIDE SEQUENCE</scope>
</reference>
<feature type="domain" description="Phenylalanine-tRNA ligase class II N-terminal" evidence="1">
    <location>
        <begin position="24"/>
        <end position="79"/>
    </location>
</feature>
<proteinExistence type="predicted"/>
<dbReference type="InterPro" id="IPR045864">
    <property type="entry name" value="aa-tRNA-synth_II/BPL/LPL"/>
</dbReference>
<evidence type="ECO:0000259" key="1">
    <source>
        <dbReference type="Pfam" id="PF02912"/>
    </source>
</evidence>
<dbReference type="Gene3D" id="3.30.930.10">
    <property type="entry name" value="Bira Bifunctional Protein, Domain 2"/>
    <property type="match status" value="1"/>
</dbReference>
<gene>
    <name evidence="2" type="ORF">METZ01_LOCUS203778</name>
</gene>
<dbReference type="GO" id="GO:0004826">
    <property type="term" value="F:phenylalanine-tRNA ligase activity"/>
    <property type="evidence" value="ECO:0007669"/>
    <property type="project" value="InterPro"/>
</dbReference>
<dbReference type="InterPro" id="IPR004188">
    <property type="entry name" value="Phe-tRNA_ligase_II_N"/>
</dbReference>
<dbReference type="GO" id="GO:0006432">
    <property type="term" value="P:phenylalanyl-tRNA aminoacylation"/>
    <property type="evidence" value="ECO:0007669"/>
    <property type="project" value="InterPro"/>
</dbReference>
<dbReference type="AlphaFoldDB" id="A0A382ELF1"/>
<feature type="non-terminal residue" evidence="2">
    <location>
        <position position="79"/>
    </location>
</feature>
<accession>A0A382ELF1</accession>
<dbReference type="GO" id="GO:0005524">
    <property type="term" value="F:ATP binding"/>
    <property type="evidence" value="ECO:0007669"/>
    <property type="project" value="InterPro"/>
</dbReference>
<evidence type="ECO:0000313" key="2">
    <source>
        <dbReference type="EMBL" id="SVB50924.1"/>
    </source>
</evidence>
<sequence>MEHKEMQDTNKVKDEVESAVSRAENLDALEAIRISELGKNGRITLLMKGLGQLGPAERRLVGKNLNELKNKILDLIEKK</sequence>
<dbReference type="Pfam" id="PF02912">
    <property type="entry name" value="Phe_tRNA-synt_N"/>
    <property type="match status" value="1"/>
</dbReference>